<evidence type="ECO:0000313" key="3">
    <source>
        <dbReference type="EMBL" id="WPH01559.1"/>
    </source>
</evidence>
<feature type="domain" description="GST N-terminal" evidence="1">
    <location>
        <begin position="21"/>
        <end position="95"/>
    </location>
</feature>
<accession>A0AAQ3R8D3</accession>
<dbReference type="InterPro" id="IPR054416">
    <property type="entry name" value="GST_UstS-like_C"/>
</dbReference>
<proteinExistence type="predicted"/>
<dbReference type="InterPro" id="IPR036249">
    <property type="entry name" value="Thioredoxin-like_sf"/>
</dbReference>
<evidence type="ECO:0000259" key="2">
    <source>
        <dbReference type="Pfam" id="PF22041"/>
    </source>
</evidence>
<dbReference type="EMBL" id="CP138585">
    <property type="protein sequence ID" value="WPH01559.1"/>
    <property type="molecule type" value="Genomic_DNA"/>
</dbReference>
<evidence type="ECO:0000313" key="4">
    <source>
        <dbReference type="Proteomes" id="UP001303373"/>
    </source>
</evidence>
<reference evidence="3 4" key="1">
    <citation type="submission" date="2023-11" db="EMBL/GenBank/DDBJ databases">
        <title>An acidophilic fungus is an integral part of prey digestion in a carnivorous sundew plant.</title>
        <authorList>
            <person name="Tsai I.J."/>
        </authorList>
    </citation>
    <scope>NUCLEOTIDE SEQUENCE [LARGE SCALE GENOMIC DNA]</scope>
    <source>
        <strain evidence="3">169a</strain>
    </source>
</reference>
<keyword evidence="4" id="KW-1185">Reference proteome</keyword>
<evidence type="ECO:0000259" key="1">
    <source>
        <dbReference type="Pfam" id="PF13409"/>
    </source>
</evidence>
<dbReference type="InterPro" id="IPR004045">
    <property type="entry name" value="Glutathione_S-Trfase_N"/>
</dbReference>
<dbReference type="Pfam" id="PF22041">
    <property type="entry name" value="GST_C_7"/>
    <property type="match status" value="1"/>
</dbReference>
<organism evidence="3 4">
    <name type="scientific">Acrodontium crateriforme</name>
    <dbReference type="NCBI Taxonomy" id="150365"/>
    <lineage>
        <taxon>Eukaryota</taxon>
        <taxon>Fungi</taxon>
        <taxon>Dikarya</taxon>
        <taxon>Ascomycota</taxon>
        <taxon>Pezizomycotina</taxon>
        <taxon>Dothideomycetes</taxon>
        <taxon>Dothideomycetidae</taxon>
        <taxon>Mycosphaerellales</taxon>
        <taxon>Teratosphaeriaceae</taxon>
        <taxon>Acrodontium</taxon>
    </lineage>
</organism>
<gene>
    <name evidence="3" type="ORF">R9X50_00440600</name>
</gene>
<dbReference type="SUPFAM" id="SSF52833">
    <property type="entry name" value="Thioredoxin-like"/>
    <property type="match status" value="1"/>
</dbReference>
<dbReference type="Gene3D" id="1.20.1050.10">
    <property type="match status" value="1"/>
</dbReference>
<evidence type="ECO:0008006" key="5">
    <source>
        <dbReference type="Google" id="ProtNLM"/>
    </source>
</evidence>
<sequence length="246" mass="27465">MSNNLITLYDIPCKGERVAGWSINVWKTRMVLNYKQIPYKTKFLDHRYLGSTLKSRGFVANAPGPHSEFTAPAIECPSDGSKTMDSAIIAPKLEAMYPEPSLHLDSGMQDKATAAVGKVGFALFAVLMPRIASDMLVDDSVDFWKAKMEPKFGMSVEEFGRVRGGEPAWERAQPGLDELKALLSENKRDAGPYILVSQVCYGDFVVVAMLEAFRRIGDDLFERVAARDPSLKRLHEACKLWLEKDD</sequence>
<dbReference type="AlphaFoldDB" id="A0AAQ3R8D3"/>
<feature type="domain" description="Glutathione S-transferase UstS-like C-terminal" evidence="2">
    <location>
        <begin position="117"/>
        <end position="239"/>
    </location>
</feature>
<dbReference type="Gene3D" id="3.40.30.10">
    <property type="entry name" value="Glutaredoxin"/>
    <property type="match status" value="1"/>
</dbReference>
<name>A0AAQ3R8D3_9PEZI</name>
<dbReference type="Proteomes" id="UP001303373">
    <property type="component" value="Chromosome 6"/>
</dbReference>
<protein>
    <recommendedName>
        <fullName evidence="5">GST N-terminal domain-containing protein</fullName>
    </recommendedName>
</protein>
<dbReference type="Pfam" id="PF13409">
    <property type="entry name" value="GST_N_2"/>
    <property type="match status" value="1"/>
</dbReference>